<dbReference type="STRING" id="1075417.SAMN05421823_104390"/>
<evidence type="ECO:0000313" key="2">
    <source>
        <dbReference type="Proteomes" id="UP000198510"/>
    </source>
</evidence>
<dbReference type="EMBL" id="FNFO01000004">
    <property type="protein sequence ID" value="SDL10581.1"/>
    <property type="molecule type" value="Genomic_DNA"/>
</dbReference>
<organism evidence="1 2">
    <name type="scientific">Catalinimonas alkaloidigena</name>
    <dbReference type="NCBI Taxonomy" id="1075417"/>
    <lineage>
        <taxon>Bacteria</taxon>
        <taxon>Pseudomonadati</taxon>
        <taxon>Bacteroidota</taxon>
        <taxon>Cytophagia</taxon>
        <taxon>Cytophagales</taxon>
        <taxon>Catalimonadaceae</taxon>
        <taxon>Catalinimonas</taxon>
    </lineage>
</organism>
<protein>
    <submittedName>
        <fullName evidence="1">Uncharacterized protein</fullName>
    </submittedName>
</protein>
<proteinExistence type="predicted"/>
<evidence type="ECO:0000313" key="1">
    <source>
        <dbReference type="EMBL" id="SDL10581.1"/>
    </source>
</evidence>
<keyword evidence="2" id="KW-1185">Reference proteome</keyword>
<dbReference type="AlphaFoldDB" id="A0A1G9HC32"/>
<name>A0A1G9HC32_9BACT</name>
<accession>A0A1G9HC32</accession>
<sequence length="134" mass="15624">MITVPTRGGMQPFSPDLLDQWFYKAGFHKVAFTKPFIRLSTCAYDKIIVYKLTQNPLFTTYYKEASAGGLIVFEVSVQEGFLRYQGYCPLWLFGIWTLELPFQSRVNCLMKYRQDGFEAEERLRGFLKRFGDSS</sequence>
<dbReference type="Proteomes" id="UP000198510">
    <property type="component" value="Unassembled WGS sequence"/>
</dbReference>
<gene>
    <name evidence="1" type="ORF">SAMN05421823_104390</name>
</gene>
<reference evidence="1 2" key="1">
    <citation type="submission" date="2016-10" db="EMBL/GenBank/DDBJ databases">
        <authorList>
            <person name="de Groot N.N."/>
        </authorList>
    </citation>
    <scope>NUCLEOTIDE SEQUENCE [LARGE SCALE GENOMIC DNA]</scope>
    <source>
        <strain evidence="1 2">DSM 25186</strain>
    </source>
</reference>